<dbReference type="InterPro" id="IPR011009">
    <property type="entry name" value="Kinase-like_dom_sf"/>
</dbReference>
<organism evidence="1 2">
    <name type="scientific">Mycena rosella</name>
    <name type="common">Pink bonnet</name>
    <name type="synonym">Agaricus rosellus</name>
    <dbReference type="NCBI Taxonomy" id="1033263"/>
    <lineage>
        <taxon>Eukaryota</taxon>
        <taxon>Fungi</taxon>
        <taxon>Dikarya</taxon>
        <taxon>Basidiomycota</taxon>
        <taxon>Agaricomycotina</taxon>
        <taxon>Agaricomycetes</taxon>
        <taxon>Agaricomycetidae</taxon>
        <taxon>Agaricales</taxon>
        <taxon>Marasmiineae</taxon>
        <taxon>Mycenaceae</taxon>
        <taxon>Mycena</taxon>
    </lineage>
</organism>
<name>A0AAD7GMC6_MYCRO</name>
<dbReference type="SUPFAM" id="SSF56112">
    <property type="entry name" value="Protein kinase-like (PK-like)"/>
    <property type="match status" value="1"/>
</dbReference>
<evidence type="ECO:0000313" key="2">
    <source>
        <dbReference type="Proteomes" id="UP001221757"/>
    </source>
</evidence>
<accession>A0AAD7GMC6</accession>
<dbReference type="AlphaFoldDB" id="A0AAD7GMC6"/>
<protein>
    <recommendedName>
        <fullName evidence="3">Protein kinase domain-containing protein</fullName>
    </recommendedName>
</protein>
<dbReference type="PROSITE" id="PS51257">
    <property type="entry name" value="PROKAR_LIPOPROTEIN"/>
    <property type="match status" value="1"/>
</dbReference>
<evidence type="ECO:0008006" key="3">
    <source>
        <dbReference type="Google" id="ProtNLM"/>
    </source>
</evidence>
<reference evidence="1" key="1">
    <citation type="submission" date="2023-03" db="EMBL/GenBank/DDBJ databases">
        <title>Massive genome expansion in bonnet fungi (Mycena s.s.) driven by repeated elements and novel gene families across ecological guilds.</title>
        <authorList>
            <consortium name="Lawrence Berkeley National Laboratory"/>
            <person name="Harder C.B."/>
            <person name="Miyauchi S."/>
            <person name="Viragh M."/>
            <person name="Kuo A."/>
            <person name="Thoen E."/>
            <person name="Andreopoulos B."/>
            <person name="Lu D."/>
            <person name="Skrede I."/>
            <person name="Drula E."/>
            <person name="Henrissat B."/>
            <person name="Morin E."/>
            <person name="Kohler A."/>
            <person name="Barry K."/>
            <person name="LaButti K."/>
            <person name="Morin E."/>
            <person name="Salamov A."/>
            <person name="Lipzen A."/>
            <person name="Mereny Z."/>
            <person name="Hegedus B."/>
            <person name="Baldrian P."/>
            <person name="Stursova M."/>
            <person name="Weitz H."/>
            <person name="Taylor A."/>
            <person name="Grigoriev I.V."/>
            <person name="Nagy L.G."/>
            <person name="Martin F."/>
            <person name="Kauserud H."/>
        </authorList>
    </citation>
    <scope>NUCLEOTIDE SEQUENCE</scope>
    <source>
        <strain evidence="1">CBHHK067</strain>
    </source>
</reference>
<sequence>MANREHPNGSGSVPQQGYLALGCLLLEYCSGPLQRIPDLNRKVLHAAYTLHAAGVLHGDLDSHHFVAMGRDLRIVDFSVAISHQCISGLARRAEGHRRHHVCGCQEPAVLESTYHIRC</sequence>
<comment type="caution">
    <text evidence="1">The sequence shown here is derived from an EMBL/GenBank/DDBJ whole genome shotgun (WGS) entry which is preliminary data.</text>
</comment>
<evidence type="ECO:0000313" key="1">
    <source>
        <dbReference type="EMBL" id="KAJ7694536.1"/>
    </source>
</evidence>
<dbReference type="Proteomes" id="UP001221757">
    <property type="component" value="Unassembled WGS sequence"/>
</dbReference>
<keyword evidence="2" id="KW-1185">Reference proteome</keyword>
<gene>
    <name evidence="1" type="ORF">B0H17DRAFT_1199066</name>
</gene>
<proteinExistence type="predicted"/>
<dbReference type="EMBL" id="JARKIE010000041">
    <property type="protein sequence ID" value="KAJ7694536.1"/>
    <property type="molecule type" value="Genomic_DNA"/>
</dbReference>